<dbReference type="AlphaFoldDB" id="A0A7R9LBG4"/>
<dbReference type="EMBL" id="OC875447">
    <property type="protein sequence ID" value="CAD7638467.1"/>
    <property type="molecule type" value="Genomic_DNA"/>
</dbReference>
<evidence type="ECO:0000313" key="4">
    <source>
        <dbReference type="Proteomes" id="UP000759131"/>
    </source>
</evidence>
<sequence>MRRDLGSDVITLFADNTVYQLTVNTTDPINPFFRYNRSQPLNKWSSVRLMGPINEVGDYSMNGNCGQKTNDRIRSKLYLNNDYTMDTIYWVKSNNSYAVESYNIMDKLKSDKSDNHLTIDQIRSYLSQTTAGFAFNDYFYLFAGNRVCRLNNRTLLFDDNCLTQTIAQWIGCDVKTINNGFSKYIKILIFMIILVVITALIIAFITYKLWMRSAPKGYQKYKTKPKPRDYVTISSDTESDNKSLNASQSEDPKASKSLSSMKGKRPTDLEVKSNEGSVKSNEGSVGSVGTD</sequence>
<dbReference type="SUPFAM" id="SSF50923">
    <property type="entry name" value="Hemopexin-like domain"/>
    <property type="match status" value="1"/>
</dbReference>
<feature type="compositionally biased region" description="Polar residues" evidence="1">
    <location>
        <begin position="274"/>
        <end position="291"/>
    </location>
</feature>
<reference evidence="3" key="1">
    <citation type="submission" date="2020-11" db="EMBL/GenBank/DDBJ databases">
        <authorList>
            <person name="Tran Van P."/>
        </authorList>
    </citation>
    <scope>NUCLEOTIDE SEQUENCE</scope>
</reference>
<evidence type="ECO:0000313" key="3">
    <source>
        <dbReference type="EMBL" id="CAD7638467.1"/>
    </source>
</evidence>
<evidence type="ECO:0000256" key="2">
    <source>
        <dbReference type="SAM" id="Phobius"/>
    </source>
</evidence>
<dbReference type="EMBL" id="CAJPIZ010020872">
    <property type="protein sequence ID" value="CAG2117451.1"/>
    <property type="molecule type" value="Genomic_DNA"/>
</dbReference>
<protein>
    <submittedName>
        <fullName evidence="3">Uncharacterized protein</fullName>
    </submittedName>
</protein>
<dbReference type="Proteomes" id="UP000759131">
    <property type="component" value="Unassembled WGS sequence"/>
</dbReference>
<keyword evidence="2" id="KW-1133">Transmembrane helix</keyword>
<gene>
    <name evidence="3" type="ORF">OSB1V03_LOCUS17404</name>
</gene>
<feature type="region of interest" description="Disordered" evidence="1">
    <location>
        <begin position="229"/>
        <end position="291"/>
    </location>
</feature>
<proteinExistence type="predicted"/>
<accession>A0A7R9LBG4</accession>
<keyword evidence="4" id="KW-1185">Reference proteome</keyword>
<name>A0A7R9LBG4_9ACAR</name>
<feature type="compositionally biased region" description="Polar residues" evidence="1">
    <location>
        <begin position="232"/>
        <end position="249"/>
    </location>
</feature>
<keyword evidence="2" id="KW-0472">Membrane</keyword>
<organism evidence="3">
    <name type="scientific">Medioppia subpectinata</name>
    <dbReference type="NCBI Taxonomy" id="1979941"/>
    <lineage>
        <taxon>Eukaryota</taxon>
        <taxon>Metazoa</taxon>
        <taxon>Ecdysozoa</taxon>
        <taxon>Arthropoda</taxon>
        <taxon>Chelicerata</taxon>
        <taxon>Arachnida</taxon>
        <taxon>Acari</taxon>
        <taxon>Acariformes</taxon>
        <taxon>Sarcoptiformes</taxon>
        <taxon>Oribatida</taxon>
        <taxon>Brachypylina</taxon>
        <taxon>Oppioidea</taxon>
        <taxon>Oppiidae</taxon>
        <taxon>Medioppia</taxon>
    </lineage>
</organism>
<dbReference type="InterPro" id="IPR036375">
    <property type="entry name" value="Hemopexin-like_dom_sf"/>
</dbReference>
<feature type="transmembrane region" description="Helical" evidence="2">
    <location>
        <begin position="187"/>
        <end position="210"/>
    </location>
</feature>
<evidence type="ECO:0000256" key="1">
    <source>
        <dbReference type="SAM" id="MobiDB-lite"/>
    </source>
</evidence>
<keyword evidence="2" id="KW-0812">Transmembrane</keyword>